<accession>A0A929RP15</accession>
<dbReference type="InterPro" id="IPR007343">
    <property type="entry name" value="Uncharacterised_pept_Zn_put"/>
</dbReference>
<dbReference type="PANTHER" id="PTHR30168:SF0">
    <property type="entry name" value="INNER MEMBRANE PROTEIN"/>
    <property type="match status" value="1"/>
</dbReference>
<evidence type="ECO:0000313" key="7">
    <source>
        <dbReference type="Proteomes" id="UP000759246"/>
    </source>
</evidence>
<proteinExistence type="predicted"/>
<comment type="subcellular location">
    <subcellularLocation>
        <location evidence="1">Membrane</location>
        <topology evidence="1">Single-pass membrane protein</topology>
    </subcellularLocation>
</comment>
<sequence length="298" mass="32077">MSFNDNIHLDPSRVRTSGIGRKAAGAGGGSFLAVLLIVGFSYFTGIDLTSLISSPTSSSTTSGSSVDVSTCRTGADANARVECRMVATAQSLDEVWKEQLEEQNTGTAYEPPDFQIFSDSVSTACGSATSTVGPFYCPGDSTVYLDIGFFTDMVTQYGASDSVLAQEYVVAHEWGHHIQNLQGIFRTYDTRETGEQGAGVRSELQADCYAGVWMHWASTTPDPTTGTPYLQTPTTEQIDGALRTAEAIGDDRLQTKYQGTTNPESWTHGSANQRATWLRKGLDSGDIATCDTWNVPRV</sequence>
<dbReference type="PANTHER" id="PTHR30168">
    <property type="entry name" value="PUTATIVE MEMBRANE PROTEIN YPFJ"/>
    <property type="match status" value="1"/>
</dbReference>
<evidence type="ECO:0000256" key="2">
    <source>
        <dbReference type="ARBA" id="ARBA00022692"/>
    </source>
</evidence>
<dbReference type="Proteomes" id="UP000759246">
    <property type="component" value="Unassembled WGS sequence"/>
</dbReference>
<keyword evidence="4 5" id="KW-0472">Membrane</keyword>
<evidence type="ECO:0000256" key="4">
    <source>
        <dbReference type="ARBA" id="ARBA00023136"/>
    </source>
</evidence>
<evidence type="ECO:0000313" key="6">
    <source>
        <dbReference type="EMBL" id="MBF0965669.1"/>
    </source>
</evidence>
<evidence type="ECO:0000256" key="3">
    <source>
        <dbReference type="ARBA" id="ARBA00022989"/>
    </source>
</evidence>
<evidence type="ECO:0000256" key="1">
    <source>
        <dbReference type="ARBA" id="ARBA00004167"/>
    </source>
</evidence>
<name>A0A929RP15_9ACTO</name>
<reference evidence="6" key="1">
    <citation type="submission" date="2020-04" db="EMBL/GenBank/DDBJ databases">
        <title>Deep metagenomics examines the oral microbiome during advanced dental caries in children, revealing novel taxa and co-occurrences with host molecules.</title>
        <authorList>
            <person name="Baker J.L."/>
            <person name="Morton J.T."/>
            <person name="Dinis M."/>
            <person name="Alvarez R."/>
            <person name="Tran N.C."/>
            <person name="Knight R."/>
            <person name="Edlund A."/>
        </authorList>
    </citation>
    <scope>NUCLEOTIDE SEQUENCE</scope>
    <source>
        <strain evidence="6">JCVI_30_bin.13</strain>
    </source>
</reference>
<organism evidence="6 7">
    <name type="scientific">Actinomyces bouchesdurhonensis</name>
    <dbReference type="NCBI Taxonomy" id="1852361"/>
    <lineage>
        <taxon>Bacteria</taxon>
        <taxon>Bacillati</taxon>
        <taxon>Actinomycetota</taxon>
        <taxon>Actinomycetes</taxon>
        <taxon>Actinomycetales</taxon>
        <taxon>Actinomycetaceae</taxon>
        <taxon>Actinomyces</taxon>
    </lineage>
</organism>
<keyword evidence="2 5" id="KW-0812">Transmembrane</keyword>
<dbReference type="AlphaFoldDB" id="A0A929RP15"/>
<evidence type="ECO:0000256" key="5">
    <source>
        <dbReference type="SAM" id="Phobius"/>
    </source>
</evidence>
<protein>
    <submittedName>
        <fullName evidence="6">Neutral zinc metallopeptidase</fullName>
    </submittedName>
</protein>
<comment type="caution">
    <text evidence="6">The sequence shown here is derived from an EMBL/GenBank/DDBJ whole genome shotgun (WGS) entry which is preliminary data.</text>
</comment>
<dbReference type="Pfam" id="PF04228">
    <property type="entry name" value="Zn_peptidase"/>
    <property type="match status" value="1"/>
</dbReference>
<dbReference type="GO" id="GO:0016020">
    <property type="term" value="C:membrane"/>
    <property type="evidence" value="ECO:0007669"/>
    <property type="project" value="UniProtKB-SubCell"/>
</dbReference>
<dbReference type="SUPFAM" id="SSF55486">
    <property type="entry name" value="Metalloproteases ('zincins'), catalytic domain"/>
    <property type="match status" value="1"/>
</dbReference>
<keyword evidence="3 5" id="KW-1133">Transmembrane helix</keyword>
<gene>
    <name evidence="6" type="ORF">HXK09_00580</name>
</gene>
<dbReference type="EMBL" id="JABZGF010000004">
    <property type="protein sequence ID" value="MBF0965669.1"/>
    <property type="molecule type" value="Genomic_DNA"/>
</dbReference>
<feature type="transmembrane region" description="Helical" evidence="5">
    <location>
        <begin position="23"/>
        <end position="43"/>
    </location>
</feature>